<dbReference type="PROSITE" id="PS00630">
    <property type="entry name" value="IMP_2"/>
    <property type="match status" value="1"/>
</dbReference>
<sequence length="261" mass="29071">MNLKNITQQVVDLSLECGAFIKKEAETFSYNDVELKGKNDLVSYVDKEAEKRMVTRLKEILPEAGYITEEGTEKESDTTYKWIIDPLDGTTNFIHGLPIYSTSIALIKGKEVISGVVYDIGRNDCFHAYKNGGAYCNDKPIQVSQLPTLGDSLLATGFPYSNFDKMPQYQTILNQLMQKAHGLRRLGSAAIDLVYVGLGRYEGYFEYNLNAWDIAAGALIVEEAGGKVTDFSGGDNYLFGREILAANTIHAEMLAIIKKHW</sequence>
<comment type="catalytic activity">
    <reaction evidence="1 7">
        <text>a myo-inositol phosphate + H2O = myo-inositol + phosphate</text>
        <dbReference type="Rhea" id="RHEA:24056"/>
        <dbReference type="ChEBI" id="CHEBI:15377"/>
        <dbReference type="ChEBI" id="CHEBI:17268"/>
        <dbReference type="ChEBI" id="CHEBI:43474"/>
        <dbReference type="ChEBI" id="CHEBI:84139"/>
        <dbReference type="EC" id="3.1.3.25"/>
    </reaction>
</comment>
<dbReference type="Proteomes" id="UP001062165">
    <property type="component" value="Chromosome"/>
</dbReference>
<dbReference type="InterPro" id="IPR033942">
    <property type="entry name" value="IMPase"/>
</dbReference>
<evidence type="ECO:0000256" key="6">
    <source>
        <dbReference type="ARBA" id="ARBA00022842"/>
    </source>
</evidence>
<dbReference type="PRINTS" id="PR00377">
    <property type="entry name" value="IMPHPHTASES"/>
</dbReference>
<keyword evidence="6 7" id="KW-0460">Magnesium</keyword>
<comment type="similarity">
    <text evidence="3 7">Belongs to the inositol monophosphatase superfamily.</text>
</comment>
<accession>A0ABY6D3Q3</accession>
<dbReference type="PANTHER" id="PTHR20854:SF4">
    <property type="entry name" value="INOSITOL-1-MONOPHOSPHATASE-RELATED"/>
    <property type="match status" value="1"/>
</dbReference>
<dbReference type="CDD" id="cd01639">
    <property type="entry name" value="IMPase"/>
    <property type="match status" value="1"/>
</dbReference>
<dbReference type="Gene3D" id="3.40.190.80">
    <property type="match status" value="1"/>
</dbReference>
<dbReference type="InterPro" id="IPR020550">
    <property type="entry name" value="Inositol_monophosphatase_CS"/>
</dbReference>
<evidence type="ECO:0000256" key="3">
    <source>
        <dbReference type="ARBA" id="ARBA00009759"/>
    </source>
</evidence>
<dbReference type="InterPro" id="IPR020583">
    <property type="entry name" value="Inositol_monoP_metal-BS"/>
</dbReference>
<evidence type="ECO:0000313" key="9">
    <source>
        <dbReference type="Proteomes" id="UP001062165"/>
    </source>
</evidence>
<evidence type="ECO:0000256" key="2">
    <source>
        <dbReference type="ARBA" id="ARBA00001946"/>
    </source>
</evidence>
<dbReference type="Gene3D" id="3.30.540.10">
    <property type="entry name" value="Fructose-1,6-Bisphosphatase, subunit A, domain 1"/>
    <property type="match status" value="1"/>
</dbReference>
<evidence type="ECO:0000256" key="7">
    <source>
        <dbReference type="RuleBase" id="RU364068"/>
    </source>
</evidence>
<dbReference type="Pfam" id="PF00459">
    <property type="entry name" value="Inositol_P"/>
    <property type="match status" value="1"/>
</dbReference>
<dbReference type="PRINTS" id="PR01959">
    <property type="entry name" value="SBIMPHPHTASE"/>
</dbReference>
<proteinExistence type="inferred from homology"/>
<dbReference type="EMBL" id="CP106735">
    <property type="protein sequence ID" value="UXX80787.1"/>
    <property type="molecule type" value="Genomic_DNA"/>
</dbReference>
<dbReference type="SUPFAM" id="SSF56655">
    <property type="entry name" value="Carbohydrate phosphatase"/>
    <property type="match status" value="1"/>
</dbReference>
<keyword evidence="4 7" id="KW-0479">Metal-binding</keyword>
<evidence type="ECO:0000256" key="5">
    <source>
        <dbReference type="ARBA" id="ARBA00022801"/>
    </source>
</evidence>
<dbReference type="PANTHER" id="PTHR20854">
    <property type="entry name" value="INOSITOL MONOPHOSPHATASE"/>
    <property type="match status" value="1"/>
</dbReference>
<protein>
    <recommendedName>
        <fullName evidence="7">Inositol-1-monophosphatase</fullName>
        <ecNumber evidence="7">3.1.3.25</ecNumber>
    </recommendedName>
</protein>
<comment type="cofactor">
    <cofactor evidence="2 7">
        <name>Mg(2+)</name>
        <dbReference type="ChEBI" id="CHEBI:18420"/>
    </cofactor>
</comment>
<reference evidence="8" key="1">
    <citation type="submission" date="2022-10" db="EMBL/GenBank/DDBJ databases">
        <title>Comparative genomics and taxonomic characterization of three novel marine species of genus Reichenbachiella exhibiting antioxidant and polysaccharide degradation activities.</title>
        <authorList>
            <person name="Muhammad N."/>
            <person name="Lee Y.-J."/>
            <person name="Ko J."/>
            <person name="Kim S.-G."/>
        </authorList>
    </citation>
    <scope>NUCLEOTIDE SEQUENCE</scope>
    <source>
        <strain evidence="8">Wsw4-B4</strain>
    </source>
</reference>
<evidence type="ECO:0000313" key="8">
    <source>
        <dbReference type="EMBL" id="UXX80787.1"/>
    </source>
</evidence>
<organism evidence="8 9">
    <name type="scientific">Reichenbachiella carrageenanivorans</name>
    <dbReference type="NCBI Taxonomy" id="2979869"/>
    <lineage>
        <taxon>Bacteria</taxon>
        <taxon>Pseudomonadati</taxon>
        <taxon>Bacteroidota</taxon>
        <taxon>Cytophagia</taxon>
        <taxon>Cytophagales</taxon>
        <taxon>Reichenbachiellaceae</taxon>
        <taxon>Reichenbachiella</taxon>
    </lineage>
</organism>
<name>A0ABY6D3Q3_9BACT</name>
<evidence type="ECO:0000256" key="4">
    <source>
        <dbReference type="ARBA" id="ARBA00022723"/>
    </source>
</evidence>
<keyword evidence="5 7" id="KW-0378">Hydrolase</keyword>
<dbReference type="PROSITE" id="PS00629">
    <property type="entry name" value="IMP_1"/>
    <property type="match status" value="1"/>
</dbReference>
<dbReference type="EC" id="3.1.3.25" evidence="7"/>
<keyword evidence="9" id="KW-1185">Reference proteome</keyword>
<dbReference type="RefSeq" id="WP_263052516.1">
    <property type="nucleotide sequence ID" value="NZ_CP106735.1"/>
</dbReference>
<gene>
    <name evidence="8" type="ORF">N7E81_06700</name>
</gene>
<dbReference type="InterPro" id="IPR000760">
    <property type="entry name" value="Inositol_monophosphatase-like"/>
</dbReference>
<evidence type="ECO:0000256" key="1">
    <source>
        <dbReference type="ARBA" id="ARBA00001033"/>
    </source>
</evidence>
<dbReference type="InterPro" id="IPR022337">
    <property type="entry name" value="Inositol_monophosphatase_SuhB"/>
</dbReference>